<dbReference type="InterPro" id="IPR036397">
    <property type="entry name" value="RNaseH_sf"/>
</dbReference>
<feature type="compositionally biased region" description="Basic residues" evidence="4">
    <location>
        <begin position="464"/>
        <end position="476"/>
    </location>
</feature>
<dbReference type="Pfam" id="PF07727">
    <property type="entry name" value="RVT_2"/>
    <property type="match status" value="1"/>
</dbReference>
<gene>
    <name evidence="6" type="ORF">EVAR_66039_1</name>
</gene>
<keyword evidence="3" id="KW-0863">Zinc-finger</keyword>
<feature type="domain" description="CCHC-type" evidence="5">
    <location>
        <begin position="225"/>
        <end position="241"/>
    </location>
</feature>
<dbReference type="GO" id="GO:0003676">
    <property type="term" value="F:nucleic acid binding"/>
    <property type="evidence" value="ECO:0007669"/>
    <property type="project" value="InterPro"/>
</dbReference>
<keyword evidence="1" id="KW-0479">Metal-binding</keyword>
<organism evidence="6 7">
    <name type="scientific">Eumeta variegata</name>
    <name type="common">Bagworm moth</name>
    <name type="synonym">Eumeta japonica</name>
    <dbReference type="NCBI Taxonomy" id="151549"/>
    <lineage>
        <taxon>Eukaryota</taxon>
        <taxon>Metazoa</taxon>
        <taxon>Ecdysozoa</taxon>
        <taxon>Arthropoda</taxon>
        <taxon>Hexapoda</taxon>
        <taxon>Insecta</taxon>
        <taxon>Pterygota</taxon>
        <taxon>Neoptera</taxon>
        <taxon>Endopterygota</taxon>
        <taxon>Lepidoptera</taxon>
        <taxon>Glossata</taxon>
        <taxon>Ditrysia</taxon>
        <taxon>Tineoidea</taxon>
        <taxon>Psychidae</taxon>
        <taxon>Oiketicinae</taxon>
        <taxon>Eumeta</taxon>
    </lineage>
</organism>
<keyword evidence="7" id="KW-1185">Reference proteome</keyword>
<dbReference type="InterPro" id="IPR036875">
    <property type="entry name" value="Znf_CCHC_sf"/>
</dbReference>
<protein>
    <submittedName>
        <fullName evidence="6">Retrovirus-related Pol polyprotein from transposon TNT 1-94</fullName>
    </submittedName>
</protein>
<accession>A0A4C1SXU4</accession>
<dbReference type="SUPFAM" id="SSF56672">
    <property type="entry name" value="DNA/RNA polymerases"/>
    <property type="match status" value="1"/>
</dbReference>
<comment type="caution">
    <text evidence="6">The sequence shown here is derived from an EMBL/GenBank/DDBJ whole genome shotgun (WGS) entry which is preliminary data.</text>
</comment>
<dbReference type="Proteomes" id="UP000299102">
    <property type="component" value="Unassembled WGS sequence"/>
</dbReference>
<dbReference type="EMBL" id="BGZK01003977">
    <property type="protein sequence ID" value="GBP05998.1"/>
    <property type="molecule type" value="Genomic_DNA"/>
</dbReference>
<dbReference type="PANTHER" id="PTHR42648:SF19">
    <property type="entry name" value="RNA-DIRECTED DNA POLYMERASE"/>
    <property type="match status" value="1"/>
</dbReference>
<dbReference type="InterPro" id="IPR043502">
    <property type="entry name" value="DNA/RNA_pol_sf"/>
</dbReference>
<dbReference type="AlphaFoldDB" id="A0A4C1SXU4"/>
<dbReference type="GO" id="GO:0016787">
    <property type="term" value="F:hydrolase activity"/>
    <property type="evidence" value="ECO:0007669"/>
    <property type="project" value="UniProtKB-KW"/>
</dbReference>
<dbReference type="SUPFAM" id="SSF53098">
    <property type="entry name" value="Ribonuclease H-like"/>
    <property type="match status" value="1"/>
</dbReference>
<dbReference type="InterPro" id="IPR012337">
    <property type="entry name" value="RNaseH-like_sf"/>
</dbReference>
<dbReference type="Pfam" id="PF25597">
    <property type="entry name" value="SH3_retrovirus"/>
    <property type="match status" value="1"/>
</dbReference>
<dbReference type="InterPro" id="IPR013103">
    <property type="entry name" value="RVT_2"/>
</dbReference>
<dbReference type="Pfam" id="PF14223">
    <property type="entry name" value="Retrotran_gag_2"/>
    <property type="match status" value="1"/>
</dbReference>
<dbReference type="Gene3D" id="3.30.420.10">
    <property type="entry name" value="Ribonuclease H-like superfamily/Ribonuclease H"/>
    <property type="match status" value="1"/>
</dbReference>
<evidence type="ECO:0000256" key="1">
    <source>
        <dbReference type="ARBA" id="ARBA00022723"/>
    </source>
</evidence>
<dbReference type="InterPro" id="IPR001878">
    <property type="entry name" value="Znf_CCHC"/>
</dbReference>
<name>A0A4C1SXU4_EUMVA</name>
<evidence type="ECO:0000256" key="2">
    <source>
        <dbReference type="ARBA" id="ARBA00022801"/>
    </source>
</evidence>
<dbReference type="OrthoDB" id="413361at2759"/>
<dbReference type="STRING" id="151549.A0A4C1SXU4"/>
<proteinExistence type="predicted"/>
<dbReference type="GO" id="GO:0008270">
    <property type="term" value="F:zinc ion binding"/>
    <property type="evidence" value="ECO:0007669"/>
    <property type="project" value="UniProtKB-KW"/>
</dbReference>
<dbReference type="GO" id="GO:0071897">
    <property type="term" value="P:DNA biosynthetic process"/>
    <property type="evidence" value="ECO:0007669"/>
    <property type="project" value="UniProtKB-ARBA"/>
</dbReference>
<reference evidence="6 7" key="1">
    <citation type="journal article" date="2019" name="Commun. Biol.">
        <title>The bagworm genome reveals a unique fibroin gene that provides high tensile strength.</title>
        <authorList>
            <person name="Kono N."/>
            <person name="Nakamura H."/>
            <person name="Ohtoshi R."/>
            <person name="Tomita M."/>
            <person name="Numata K."/>
            <person name="Arakawa K."/>
        </authorList>
    </citation>
    <scope>NUCLEOTIDE SEQUENCE [LARGE SCALE GENOMIC DNA]</scope>
</reference>
<keyword evidence="3" id="KW-0862">Zinc</keyword>
<dbReference type="InterPro" id="IPR057670">
    <property type="entry name" value="SH3_retrovirus"/>
</dbReference>
<evidence type="ECO:0000256" key="4">
    <source>
        <dbReference type="SAM" id="MobiDB-lite"/>
    </source>
</evidence>
<dbReference type="GO" id="GO:0042575">
    <property type="term" value="C:DNA polymerase complex"/>
    <property type="evidence" value="ECO:0007669"/>
    <property type="project" value="UniProtKB-ARBA"/>
</dbReference>
<feature type="region of interest" description="Disordered" evidence="4">
    <location>
        <begin position="440"/>
        <end position="476"/>
    </location>
</feature>
<evidence type="ECO:0000313" key="6">
    <source>
        <dbReference type="EMBL" id="GBP05998.1"/>
    </source>
</evidence>
<dbReference type="Gene3D" id="4.10.60.10">
    <property type="entry name" value="Zinc finger, CCHC-type"/>
    <property type="match status" value="1"/>
</dbReference>
<dbReference type="InterPro" id="IPR039537">
    <property type="entry name" value="Retrotran_Ty1/copia-like"/>
</dbReference>
<dbReference type="SUPFAM" id="SSF57756">
    <property type="entry name" value="Retrovirus zinc finger-like domains"/>
    <property type="match status" value="1"/>
</dbReference>
<dbReference type="PROSITE" id="PS50158">
    <property type="entry name" value="ZF_CCHC"/>
    <property type="match status" value="1"/>
</dbReference>
<evidence type="ECO:0000259" key="5">
    <source>
        <dbReference type="PROSITE" id="PS50158"/>
    </source>
</evidence>
<evidence type="ECO:0000313" key="7">
    <source>
        <dbReference type="Proteomes" id="UP000299102"/>
    </source>
</evidence>
<dbReference type="PANTHER" id="PTHR42648">
    <property type="entry name" value="TRANSPOSASE, PUTATIVE-RELATED"/>
    <property type="match status" value="1"/>
</dbReference>
<keyword evidence="2" id="KW-0378">Hydrolase</keyword>
<evidence type="ECO:0000256" key="3">
    <source>
        <dbReference type="PROSITE-ProRule" id="PRU00047"/>
    </source>
</evidence>
<sequence>MNGSLLQIEKLDEGNYDSWSIQMKSVLIHNGLWNIANGKLSRPEAAAEKEKWESDDEKALAFLFLGVKSTQLSYIKNCKSSHEAWNKIQEVYMPKGPMQKVSLYKKLVNLTMSDDGNVTQHINDFSKISEKLSEIGIEIQEELLVIMLLSSLPSHFDNFVIAMETRDKLPEFSLIKQKLLEEGKRREEKINNQDTVSRSQQQAFIARSHHVSKDKKPKQKNLKLRCFSCGMTGHYASKCERKQKNTGSNSQAMTMLASVDMQNGVAERANRTLVEMARSMMVHAGVKEYLWAEAVNTAAYIRNRCSTRPLNNKTSHEIWFGRKPNVKHFKTFGAYAVGLNKSAYKSKFEAKGTSYIMVGYSMVSKAYRLFDTVTHSVVERRDVIFDENISNIKVNNNEECVKAEDYLTLYVESPEKSKHIVEADNQPSVVSDEVDEIFDTADEDSSSESSSDQQAVAIGPGRPKIIRSGKPGRPRKQYNVVNVQSNVCVAMNDNVPQTVEEALSSNRKHCWEKAMQDEILALENNSTWSLANLPEGKKAIPCKWVFALKRDVNGEIERYKARLVAKGCNQRFGIDFTDTFSPVVRYSTLRLLLALAVKNKMHLHQMDVDTAYLNSDLHDEIYLKQPPHFVDETSPRKVLRLHKAIYGLKQSGKEWNCKLDSVLRKLNFVRCDSEPCLYKATKRGHFVLIAVYVDDLIVGCSELTVLEGVKKQIADYFKVKDKGVLNHILGMEVKCDGDTGVIELSQTQYILNVLKHYGMEKCKSVSVPLEAGIQVNCSADCKKVNQKDYQSLVGTLMYLAITTRPDILHSVSKMAQRNSDPHVEHMMHLKHILRYLNGTKDLKLIYDCKADGLEGFVDADWAGDALNRKSYTGYIFL</sequence>